<sequence>MADLLALAPHRSTTATLLAGAARERGMDVTVLPRHGLPARPPEGARAHYYGGPLFGASAAGPLGIALLEPDDGWLDALPYAFTGRRVRRVPLSEARSTPGPLFAKPPTDKSFPAAVYADGAGLRVPAGPQEDPLVQISEVVTWVREFRLHLLDGEIRTGSQYACFGRLDVAPLAGHADEPAVRAFAGRLAEVCAGSLPSGVVLDVGLMRAESDAGEGRWAVVEANMAWFSNLYAADPARALDVVLRAAGPCAGVRARDAPFRRAWQRGPATSAP</sequence>
<dbReference type="GeneID" id="31235767"/>
<comment type="caution">
    <text evidence="2">The sequence shown here is derived from an EMBL/GenBank/DDBJ whole genome shotgun (WGS) entry which is preliminary data.</text>
</comment>
<feature type="domain" description="ATP-grasp" evidence="1">
    <location>
        <begin position="82"/>
        <end position="243"/>
    </location>
</feature>
<evidence type="ECO:0000313" key="3">
    <source>
        <dbReference type="Proteomes" id="UP001595908"/>
    </source>
</evidence>
<dbReference type="Pfam" id="PF18299">
    <property type="entry name" value="R2K_2"/>
    <property type="match status" value="1"/>
</dbReference>
<organism evidence="2 3">
    <name type="scientific">Streptomyces atroolivaceus</name>
    <dbReference type="NCBI Taxonomy" id="66869"/>
    <lineage>
        <taxon>Bacteria</taxon>
        <taxon>Bacillati</taxon>
        <taxon>Actinomycetota</taxon>
        <taxon>Actinomycetes</taxon>
        <taxon>Kitasatosporales</taxon>
        <taxon>Streptomycetaceae</taxon>
        <taxon>Streptomyces</taxon>
    </lineage>
</organism>
<keyword evidence="3" id="KW-1185">Reference proteome</keyword>
<protein>
    <submittedName>
        <fullName evidence="2">ATP-grasp domain-containing protein</fullName>
    </submittedName>
</protein>
<dbReference type="EMBL" id="JBHSJE010000011">
    <property type="protein sequence ID" value="MFC4982459.1"/>
    <property type="molecule type" value="Genomic_DNA"/>
</dbReference>
<dbReference type="RefSeq" id="WP_033303685.1">
    <property type="nucleotide sequence ID" value="NZ_JBHSJE010000011.1"/>
</dbReference>
<gene>
    <name evidence="2" type="ORF">ACFPL4_29625</name>
</gene>
<dbReference type="InterPro" id="IPR041261">
    <property type="entry name" value="R2K_2"/>
</dbReference>
<reference evidence="3" key="1">
    <citation type="journal article" date="2019" name="Int. J. Syst. Evol. Microbiol.">
        <title>The Global Catalogue of Microorganisms (GCM) 10K type strain sequencing project: providing services to taxonomists for standard genome sequencing and annotation.</title>
        <authorList>
            <consortium name="The Broad Institute Genomics Platform"/>
            <consortium name="The Broad Institute Genome Sequencing Center for Infectious Disease"/>
            <person name="Wu L."/>
            <person name="Ma J."/>
        </authorList>
    </citation>
    <scope>NUCLEOTIDE SEQUENCE [LARGE SCALE GENOMIC DNA]</scope>
    <source>
        <strain evidence="3">ICMP 257</strain>
    </source>
</reference>
<dbReference type="Proteomes" id="UP001595908">
    <property type="component" value="Unassembled WGS sequence"/>
</dbReference>
<proteinExistence type="predicted"/>
<accession>A0ABV9VHZ9</accession>
<evidence type="ECO:0000259" key="1">
    <source>
        <dbReference type="Pfam" id="PF18299"/>
    </source>
</evidence>
<name>A0ABV9VHZ9_STRAZ</name>
<evidence type="ECO:0000313" key="2">
    <source>
        <dbReference type="EMBL" id="MFC4982459.1"/>
    </source>
</evidence>